<feature type="signal peptide" evidence="4">
    <location>
        <begin position="1"/>
        <end position="20"/>
    </location>
</feature>
<keyword evidence="3 4" id="KW-0732">Signal</keyword>
<dbReference type="STRING" id="257708.RGI145_08925"/>
<evidence type="ECO:0000256" key="4">
    <source>
        <dbReference type="SAM" id="SignalP"/>
    </source>
</evidence>
<dbReference type="eggNOG" id="COG0741">
    <property type="taxonomic scope" value="Bacteria"/>
</dbReference>
<dbReference type="GO" id="GO:0042597">
    <property type="term" value="C:periplasmic space"/>
    <property type="evidence" value="ECO:0007669"/>
    <property type="project" value="InterPro"/>
</dbReference>
<dbReference type="Gene3D" id="1.25.20.10">
    <property type="entry name" value="Bacterial muramidases"/>
    <property type="match status" value="1"/>
</dbReference>
<dbReference type="InterPro" id="IPR008258">
    <property type="entry name" value="Transglycosylase_SLT_dom_1"/>
</dbReference>
<proteinExistence type="inferred from homology"/>
<dbReference type="InterPro" id="IPR008939">
    <property type="entry name" value="Lytic_TGlycosylase_superhlx_U"/>
</dbReference>
<evidence type="ECO:0000256" key="2">
    <source>
        <dbReference type="ARBA" id="ARBA00009387"/>
    </source>
</evidence>
<sequence length="655" mass="70890">MRRAALALLLATVAFPKAIPAQPWSPEDQRNAGRVALAMADSGRMVEAQGLALTADPMVRKLVTWIRLQAKDQATAEELVAWTQANPDWPLPGLIARRAEEALLASPDDALALRFFAQHPPRSLDGAQRYADALNRAGRLGEVTPVLRAAWVQAPGDAVAEPGFLARNASVLTPEDHWQRFDRLAYARELGAAARVMPYLDPGRRPAASARLALAGDRPEAEALLPAVSTPDLGLLLEQARWLRRRDRDAEAATVWEGAARLQRNLPPEAAKAVWAEREVLTRKLIRLNEPQAAYRVAAEHGQPGPGAARGEAEFLAGWIALRRLNEPATAQLHFSRVAEDSTSIITRSRAAYWQGRALAAQGDAAGAKAAWNAAAGLPTSYYGQLASFTLNESPARLAERIRAAGAAPPPPGQTALFVERELPRAVLTLADLGLQRRALPFLLRLEELSPDAGTRLLVARLANSTGRPDQAVWISRRSGIDGVALVPEGWPTPYPTPDGLEPALVRAISRQESNFDPQAVSPSNARGLMQLLPATAAEVARKNGIPHQFGWLTSDPAHNMKLGSIYLGDQLARFGDNPALAAAAYNAGPRRVAEWLATYGEPGSPGVDMIDWVELIPFSETRNYVQRVIENMVVYRALGGEGAQPHPLARWLAP</sequence>
<dbReference type="GO" id="GO:0004553">
    <property type="term" value="F:hydrolase activity, hydrolyzing O-glycosyl compounds"/>
    <property type="evidence" value="ECO:0007669"/>
    <property type="project" value="InterPro"/>
</dbReference>
<dbReference type="Pfam" id="PF01464">
    <property type="entry name" value="SLT"/>
    <property type="match status" value="1"/>
</dbReference>
<feature type="domain" description="Transglycosylase SLT" evidence="5">
    <location>
        <begin position="500"/>
        <end position="602"/>
    </location>
</feature>
<name>A0A1L7AEN2_9PROT</name>
<feature type="chain" id="PRO_5013244958" evidence="4">
    <location>
        <begin position="21"/>
        <end position="655"/>
    </location>
</feature>
<dbReference type="CDD" id="cd13401">
    <property type="entry name" value="Slt70-like"/>
    <property type="match status" value="1"/>
</dbReference>
<dbReference type="Gene3D" id="1.10.530.10">
    <property type="match status" value="1"/>
</dbReference>
<evidence type="ECO:0000256" key="1">
    <source>
        <dbReference type="ARBA" id="ARBA00007734"/>
    </source>
</evidence>
<evidence type="ECO:0000259" key="5">
    <source>
        <dbReference type="Pfam" id="PF01464"/>
    </source>
</evidence>
<comment type="similarity">
    <text evidence="2">Belongs to the virb1 family.</text>
</comment>
<evidence type="ECO:0000313" key="7">
    <source>
        <dbReference type="Proteomes" id="UP000185494"/>
    </source>
</evidence>
<dbReference type="PROSITE" id="PS00922">
    <property type="entry name" value="TRANSGLYCOSYLASE"/>
    <property type="match status" value="1"/>
</dbReference>
<dbReference type="GO" id="GO:0000270">
    <property type="term" value="P:peptidoglycan metabolic process"/>
    <property type="evidence" value="ECO:0007669"/>
    <property type="project" value="InterPro"/>
</dbReference>
<dbReference type="GO" id="GO:0008933">
    <property type="term" value="F:peptidoglycan lytic transglycosylase activity"/>
    <property type="evidence" value="ECO:0007669"/>
    <property type="project" value="InterPro"/>
</dbReference>
<evidence type="ECO:0000313" key="6">
    <source>
        <dbReference type="EMBL" id="APT57201.1"/>
    </source>
</evidence>
<dbReference type="SUPFAM" id="SSF53955">
    <property type="entry name" value="Lysozyme-like"/>
    <property type="match status" value="1"/>
</dbReference>
<dbReference type="EMBL" id="CP015583">
    <property type="protein sequence ID" value="APT57201.1"/>
    <property type="molecule type" value="Genomic_DNA"/>
</dbReference>
<dbReference type="SUPFAM" id="SSF48435">
    <property type="entry name" value="Bacterial muramidases"/>
    <property type="match status" value="1"/>
</dbReference>
<dbReference type="KEGG" id="rgi:RGI145_08925"/>
<dbReference type="AlphaFoldDB" id="A0A1L7AEN2"/>
<comment type="similarity">
    <text evidence="1">Belongs to the transglycosylase Slt family.</text>
</comment>
<dbReference type="PANTHER" id="PTHR37423:SF2">
    <property type="entry name" value="MEMBRANE-BOUND LYTIC MUREIN TRANSGLYCOSYLASE C"/>
    <property type="match status" value="1"/>
</dbReference>
<dbReference type="RefSeq" id="WP_075798092.1">
    <property type="nucleotide sequence ID" value="NZ_CP015583.1"/>
</dbReference>
<gene>
    <name evidence="6" type="ORF">RGI145_08925</name>
</gene>
<organism evidence="6 7">
    <name type="scientific">Roseomonas gilardii</name>
    <dbReference type="NCBI Taxonomy" id="257708"/>
    <lineage>
        <taxon>Bacteria</taxon>
        <taxon>Pseudomonadati</taxon>
        <taxon>Pseudomonadota</taxon>
        <taxon>Alphaproteobacteria</taxon>
        <taxon>Acetobacterales</taxon>
        <taxon>Roseomonadaceae</taxon>
        <taxon>Roseomonas</taxon>
    </lineage>
</organism>
<accession>A0A1L7AEN2</accession>
<dbReference type="GO" id="GO:0016020">
    <property type="term" value="C:membrane"/>
    <property type="evidence" value="ECO:0007669"/>
    <property type="project" value="InterPro"/>
</dbReference>
<dbReference type="InterPro" id="IPR023346">
    <property type="entry name" value="Lysozyme-like_dom_sf"/>
</dbReference>
<dbReference type="PANTHER" id="PTHR37423">
    <property type="entry name" value="SOLUBLE LYTIC MUREIN TRANSGLYCOSYLASE-RELATED"/>
    <property type="match status" value="1"/>
</dbReference>
<evidence type="ECO:0000256" key="3">
    <source>
        <dbReference type="ARBA" id="ARBA00022729"/>
    </source>
</evidence>
<dbReference type="InterPro" id="IPR000189">
    <property type="entry name" value="Transglyc_AS"/>
</dbReference>
<dbReference type="Proteomes" id="UP000185494">
    <property type="component" value="Chromosome 1"/>
</dbReference>
<reference evidence="6 7" key="1">
    <citation type="submission" date="2016-05" db="EMBL/GenBank/DDBJ databases">
        <title>Complete Genome and Methylome Analysis of Psychrotrophic Bacterial Isolates from Antarctic Lake Untersee.</title>
        <authorList>
            <person name="Fomenkov A."/>
            <person name="Akimov V.N."/>
            <person name="Vasilyeva L.V."/>
            <person name="Andersen D."/>
            <person name="Vincze T."/>
            <person name="Roberts R.J."/>
        </authorList>
    </citation>
    <scope>NUCLEOTIDE SEQUENCE [LARGE SCALE GENOMIC DNA]</scope>
    <source>
        <strain evidence="6 7">U14-5</strain>
    </source>
</reference>
<protein>
    <submittedName>
        <fullName evidence="6">Transglycosylase</fullName>
    </submittedName>
</protein>